<dbReference type="EMBL" id="AVPG01000001">
    <property type="protein sequence ID" value="KGX88866.1"/>
    <property type="molecule type" value="Genomic_DNA"/>
</dbReference>
<keyword evidence="3" id="KW-1185">Reference proteome</keyword>
<dbReference type="Proteomes" id="UP000030401">
    <property type="component" value="Unassembled WGS sequence"/>
</dbReference>
<dbReference type="InterPro" id="IPR025622">
    <property type="entry name" value="YqzE"/>
</dbReference>
<keyword evidence="1" id="KW-1133">Transmembrane helix</keyword>
<gene>
    <name evidence="2" type="ORF">N784_00500</name>
</gene>
<dbReference type="STRING" id="1385512.N784_00500"/>
<feature type="transmembrane region" description="Helical" evidence="1">
    <location>
        <begin position="38"/>
        <end position="55"/>
    </location>
</feature>
<dbReference type="eggNOG" id="ENOG5033ENU">
    <property type="taxonomic scope" value="Bacteria"/>
</dbReference>
<name>A0A0A5G6V4_9BACI</name>
<comment type="caution">
    <text evidence="2">The sequence shown here is derived from an EMBL/GenBank/DDBJ whole genome shotgun (WGS) entry which is preliminary data.</text>
</comment>
<dbReference type="Pfam" id="PF14038">
    <property type="entry name" value="YqzE"/>
    <property type="match status" value="1"/>
</dbReference>
<dbReference type="AlphaFoldDB" id="A0A0A5G6V4"/>
<evidence type="ECO:0008006" key="4">
    <source>
        <dbReference type="Google" id="ProtNLM"/>
    </source>
</evidence>
<protein>
    <recommendedName>
        <fullName evidence="4">YqzE family protein</fullName>
    </recommendedName>
</protein>
<sequence>MSPNDYVKFMTEEVVKYMELPKEKKKERKQRKKAARKPWSITLFGIIPLALSFVFRRKS</sequence>
<evidence type="ECO:0000313" key="3">
    <source>
        <dbReference type="Proteomes" id="UP000030401"/>
    </source>
</evidence>
<evidence type="ECO:0000256" key="1">
    <source>
        <dbReference type="SAM" id="Phobius"/>
    </source>
</evidence>
<keyword evidence="1" id="KW-0472">Membrane</keyword>
<keyword evidence="1" id="KW-0812">Transmembrane</keyword>
<evidence type="ECO:0000313" key="2">
    <source>
        <dbReference type="EMBL" id="KGX88866.1"/>
    </source>
</evidence>
<proteinExistence type="predicted"/>
<reference evidence="2 3" key="1">
    <citation type="submission" date="2013-08" db="EMBL/GenBank/DDBJ databases">
        <authorList>
            <person name="Huang J."/>
            <person name="Wang G."/>
        </authorList>
    </citation>
    <scope>NUCLEOTIDE SEQUENCE [LARGE SCALE GENOMIC DNA]</scope>
    <source>
        <strain evidence="2 3">JSM 072002</strain>
    </source>
</reference>
<accession>A0A0A5G6V4</accession>
<organism evidence="2 3">
    <name type="scientific">Pontibacillus litoralis JSM 072002</name>
    <dbReference type="NCBI Taxonomy" id="1385512"/>
    <lineage>
        <taxon>Bacteria</taxon>
        <taxon>Bacillati</taxon>
        <taxon>Bacillota</taxon>
        <taxon>Bacilli</taxon>
        <taxon>Bacillales</taxon>
        <taxon>Bacillaceae</taxon>
        <taxon>Pontibacillus</taxon>
    </lineage>
</organism>